<evidence type="ECO:0000313" key="3">
    <source>
        <dbReference type="Proteomes" id="UP001284601"/>
    </source>
</evidence>
<feature type="signal peptide" evidence="1">
    <location>
        <begin position="1"/>
        <end position="28"/>
    </location>
</feature>
<evidence type="ECO:0000256" key="1">
    <source>
        <dbReference type="SAM" id="SignalP"/>
    </source>
</evidence>
<reference evidence="3" key="1">
    <citation type="submission" date="2023-07" db="EMBL/GenBank/DDBJ databases">
        <title>Conexibacter stalactiti sp. nov., isolated from stalactites in a lava cave and emended description of the genus Conexibacter.</title>
        <authorList>
            <person name="Lee S.D."/>
        </authorList>
    </citation>
    <scope>NUCLEOTIDE SEQUENCE [LARGE SCALE GENOMIC DNA]</scope>
    <source>
        <strain evidence="3">KCTC 39840</strain>
    </source>
</reference>
<name>A0ABU4HQS2_9ACTN</name>
<evidence type="ECO:0008006" key="4">
    <source>
        <dbReference type="Google" id="ProtNLM"/>
    </source>
</evidence>
<accession>A0ABU4HQS2</accession>
<proteinExistence type="predicted"/>
<keyword evidence="1" id="KW-0732">Signal</keyword>
<comment type="caution">
    <text evidence="2">The sequence shown here is derived from an EMBL/GenBank/DDBJ whole genome shotgun (WGS) entry which is preliminary data.</text>
</comment>
<dbReference type="RefSeq" id="WP_318598008.1">
    <property type="nucleotide sequence ID" value="NZ_JAWSTH010000038.1"/>
</dbReference>
<dbReference type="EMBL" id="JAWSTH010000038">
    <property type="protein sequence ID" value="MDW5595673.1"/>
    <property type="molecule type" value="Genomic_DNA"/>
</dbReference>
<gene>
    <name evidence="2" type="ORF">R7226_15085</name>
</gene>
<dbReference type="Proteomes" id="UP001284601">
    <property type="component" value="Unassembled WGS sequence"/>
</dbReference>
<keyword evidence="3" id="KW-1185">Reference proteome</keyword>
<sequence length="252" mass="26216">MRRPILAAAAAALAAAVGLAFCAAPASAGVWLLGMRVHNSTQYELTYKTTHAKNVDRWIQAPDIPASAATIPPLTTSVPIKYQQNTPFGDTWARVVWEVRRAGGGPVVGELSYEVKVICNVGCAFDYSRSTTATVSPSSLLGLSWRDNGKTPGAGYYGELTVSPRTAGVRGSGAVPPTLSVCSPRGAGAGISAIETVGVGCDAARRAIRAGTAGGARWSTPGWSCSRRTVSATVARVGCTRTGSSFAFRLRR</sequence>
<feature type="chain" id="PRO_5045489877" description="Secreted protein" evidence="1">
    <location>
        <begin position="29"/>
        <end position="252"/>
    </location>
</feature>
<protein>
    <recommendedName>
        <fullName evidence="4">Secreted protein</fullName>
    </recommendedName>
</protein>
<evidence type="ECO:0000313" key="2">
    <source>
        <dbReference type="EMBL" id="MDW5595673.1"/>
    </source>
</evidence>
<organism evidence="2 3">
    <name type="scientific">Conexibacter stalactiti</name>
    <dbReference type="NCBI Taxonomy" id="1940611"/>
    <lineage>
        <taxon>Bacteria</taxon>
        <taxon>Bacillati</taxon>
        <taxon>Actinomycetota</taxon>
        <taxon>Thermoleophilia</taxon>
        <taxon>Solirubrobacterales</taxon>
        <taxon>Conexibacteraceae</taxon>
        <taxon>Conexibacter</taxon>
    </lineage>
</organism>